<dbReference type="AlphaFoldDB" id="A0A6A6EBH1"/>
<proteinExistence type="predicted"/>
<keyword evidence="2" id="KW-1185">Reference proteome</keyword>
<reference evidence="1" key="1">
    <citation type="journal article" date="2020" name="Stud. Mycol.">
        <title>101 Dothideomycetes genomes: a test case for predicting lifestyles and emergence of pathogens.</title>
        <authorList>
            <person name="Haridas S."/>
            <person name="Albert R."/>
            <person name="Binder M."/>
            <person name="Bloem J."/>
            <person name="Labutti K."/>
            <person name="Salamov A."/>
            <person name="Andreopoulos B."/>
            <person name="Baker S."/>
            <person name="Barry K."/>
            <person name="Bills G."/>
            <person name="Bluhm B."/>
            <person name="Cannon C."/>
            <person name="Castanera R."/>
            <person name="Culley D."/>
            <person name="Daum C."/>
            <person name="Ezra D."/>
            <person name="Gonzalez J."/>
            <person name="Henrissat B."/>
            <person name="Kuo A."/>
            <person name="Liang C."/>
            <person name="Lipzen A."/>
            <person name="Lutzoni F."/>
            <person name="Magnuson J."/>
            <person name="Mondo S."/>
            <person name="Nolan M."/>
            <person name="Ohm R."/>
            <person name="Pangilinan J."/>
            <person name="Park H.-J."/>
            <person name="Ramirez L."/>
            <person name="Alfaro M."/>
            <person name="Sun H."/>
            <person name="Tritt A."/>
            <person name="Yoshinaga Y."/>
            <person name="Zwiers L.-H."/>
            <person name="Turgeon B."/>
            <person name="Goodwin S."/>
            <person name="Spatafora J."/>
            <person name="Crous P."/>
            <person name="Grigoriev I."/>
        </authorList>
    </citation>
    <scope>NUCLEOTIDE SEQUENCE</scope>
    <source>
        <strain evidence="1">CBS 207.26</strain>
    </source>
</reference>
<name>A0A6A6EBH1_9PEZI</name>
<protein>
    <submittedName>
        <fullName evidence="1">Uncharacterized protein</fullName>
    </submittedName>
</protein>
<organism evidence="1 2">
    <name type="scientific">Zopfia rhizophila CBS 207.26</name>
    <dbReference type="NCBI Taxonomy" id="1314779"/>
    <lineage>
        <taxon>Eukaryota</taxon>
        <taxon>Fungi</taxon>
        <taxon>Dikarya</taxon>
        <taxon>Ascomycota</taxon>
        <taxon>Pezizomycotina</taxon>
        <taxon>Dothideomycetes</taxon>
        <taxon>Dothideomycetes incertae sedis</taxon>
        <taxon>Zopfiaceae</taxon>
        <taxon>Zopfia</taxon>
    </lineage>
</organism>
<evidence type="ECO:0000313" key="2">
    <source>
        <dbReference type="Proteomes" id="UP000800200"/>
    </source>
</evidence>
<gene>
    <name evidence="1" type="ORF">K469DRAFT_76503</name>
</gene>
<accession>A0A6A6EBH1</accession>
<evidence type="ECO:0000313" key="1">
    <source>
        <dbReference type="EMBL" id="KAF2189104.1"/>
    </source>
</evidence>
<dbReference type="Proteomes" id="UP000800200">
    <property type="component" value="Unassembled WGS sequence"/>
</dbReference>
<sequence length="140" mass="15076">MPTVALIPSWDGLGYGDKPNAYPFLTTPSQLVKAQQVRLGCSVCLESGILGERHPSMCKAWDGSAVRQVDTYAPNDIRGSIGRHHLDGRRLPKKKGMDGLGAAGIAGAAECDRGQRREGKAGCWEEGVGLWNEKENWKGG</sequence>
<dbReference type="EMBL" id="ML994622">
    <property type="protein sequence ID" value="KAF2189104.1"/>
    <property type="molecule type" value="Genomic_DNA"/>
</dbReference>